<evidence type="ECO:0000313" key="3">
    <source>
        <dbReference type="Proteomes" id="UP000642571"/>
    </source>
</evidence>
<proteinExistence type="predicted"/>
<organism evidence="2 3">
    <name type="scientific">Pontibacillus salipaludis</name>
    <dbReference type="NCBI Taxonomy" id="1697394"/>
    <lineage>
        <taxon>Bacteria</taxon>
        <taxon>Bacillati</taxon>
        <taxon>Bacillota</taxon>
        <taxon>Bacilli</taxon>
        <taxon>Bacillales</taxon>
        <taxon>Bacillaceae</taxon>
        <taxon>Pontibacillus</taxon>
    </lineage>
</organism>
<reference evidence="3" key="1">
    <citation type="journal article" date="2019" name="Int. J. Syst. Evol. Microbiol.">
        <title>The Global Catalogue of Microorganisms (GCM) 10K type strain sequencing project: providing services to taxonomists for standard genome sequencing and annotation.</title>
        <authorList>
            <consortium name="The Broad Institute Genomics Platform"/>
            <consortium name="The Broad Institute Genome Sequencing Center for Infectious Disease"/>
            <person name="Wu L."/>
            <person name="Ma J."/>
        </authorList>
    </citation>
    <scope>NUCLEOTIDE SEQUENCE [LARGE SCALE GENOMIC DNA]</scope>
    <source>
        <strain evidence="3">CGMCC 1.15353</strain>
    </source>
</reference>
<keyword evidence="1" id="KW-1133">Transmembrane helix</keyword>
<dbReference type="RefSeq" id="WP_188653323.1">
    <property type="nucleotide sequence ID" value="NZ_BMIN01000007.1"/>
</dbReference>
<feature type="transmembrane region" description="Helical" evidence="1">
    <location>
        <begin position="60"/>
        <end position="78"/>
    </location>
</feature>
<comment type="caution">
    <text evidence="2">The sequence shown here is derived from an EMBL/GenBank/DDBJ whole genome shotgun (WGS) entry which is preliminary data.</text>
</comment>
<accession>A0ABQ1Q4Q1</accession>
<name>A0ABQ1Q4Q1_9BACI</name>
<feature type="transmembrane region" description="Helical" evidence="1">
    <location>
        <begin position="30"/>
        <end position="48"/>
    </location>
</feature>
<feature type="transmembrane region" description="Helical" evidence="1">
    <location>
        <begin position="7"/>
        <end position="24"/>
    </location>
</feature>
<keyword evidence="1" id="KW-0812">Transmembrane</keyword>
<sequence>MEFLKKLNIILAIVSVSLAIYHFFIENLSLPDSAVFFYLSVVLLLNGIQNIKEGHYGWGGYLQIVAAVTCSAAAITDFL</sequence>
<protein>
    <submittedName>
        <fullName evidence="2">Uncharacterized protein</fullName>
    </submittedName>
</protein>
<keyword evidence="1" id="KW-0472">Membrane</keyword>
<keyword evidence="3" id="KW-1185">Reference proteome</keyword>
<evidence type="ECO:0000313" key="2">
    <source>
        <dbReference type="EMBL" id="GGD12510.1"/>
    </source>
</evidence>
<evidence type="ECO:0000256" key="1">
    <source>
        <dbReference type="SAM" id="Phobius"/>
    </source>
</evidence>
<dbReference type="EMBL" id="BMIN01000007">
    <property type="protein sequence ID" value="GGD12510.1"/>
    <property type="molecule type" value="Genomic_DNA"/>
</dbReference>
<gene>
    <name evidence="2" type="ORF">GCM10011389_20090</name>
</gene>
<dbReference type="Proteomes" id="UP000642571">
    <property type="component" value="Unassembled WGS sequence"/>
</dbReference>